<evidence type="ECO:0000313" key="1">
    <source>
        <dbReference type="EMBL" id="BCK79791.1"/>
    </source>
</evidence>
<dbReference type="AlphaFoldDB" id="A0A810Q2V9"/>
<dbReference type="KEGG" id="vfa:MM35RIKEN_19830"/>
<name>A0A810Q2V9_9FIRM</name>
<organism evidence="1 2">
    <name type="scientific">Vescimonas fastidiosa</name>
    <dbReference type="NCBI Taxonomy" id="2714353"/>
    <lineage>
        <taxon>Bacteria</taxon>
        <taxon>Bacillati</taxon>
        <taxon>Bacillota</taxon>
        <taxon>Clostridia</taxon>
        <taxon>Eubacteriales</taxon>
        <taxon>Oscillospiraceae</taxon>
        <taxon>Vescimonas</taxon>
    </lineage>
</organism>
<gene>
    <name evidence="1" type="ORF">MM35RIKEN_19830</name>
</gene>
<geneLocation type="plasmid" evidence="1 2">
    <name>pMM35_01</name>
</geneLocation>
<dbReference type="EMBL" id="AP023416">
    <property type="protein sequence ID" value="BCK79791.1"/>
    <property type="molecule type" value="Genomic_DNA"/>
</dbReference>
<evidence type="ECO:0000313" key="2">
    <source>
        <dbReference type="Proteomes" id="UP000681343"/>
    </source>
</evidence>
<reference evidence="1" key="1">
    <citation type="submission" date="2020-09" db="EMBL/GenBank/DDBJ databases">
        <title>New species isolated from human feces.</title>
        <authorList>
            <person name="Kitahara M."/>
            <person name="Shigeno Y."/>
            <person name="Shime M."/>
            <person name="Matsumoto Y."/>
            <person name="Nakamura S."/>
            <person name="Motooka D."/>
            <person name="Fukuoka S."/>
            <person name="Nishikawa H."/>
            <person name="Benno Y."/>
        </authorList>
    </citation>
    <scope>NUCLEOTIDE SEQUENCE</scope>
    <source>
        <strain evidence="1">MM35</strain>
        <plasmid evidence="1">pMM35_01</plasmid>
    </source>
</reference>
<dbReference type="Proteomes" id="UP000681343">
    <property type="component" value="Plasmid pMM35_01"/>
</dbReference>
<sequence>MYFTNGSSRAFEMLMRGKPGFDRYENGGCADCEDCNTCHFYRPHWKYQFCVYAECPYEPGKLTVLRRGTAK</sequence>
<accession>A0A810Q2V9</accession>
<dbReference type="RefSeq" id="WP_212821602.1">
    <property type="nucleotide sequence ID" value="NZ_AP023416.1"/>
</dbReference>
<keyword evidence="1" id="KW-0614">Plasmid</keyword>
<proteinExistence type="predicted"/>
<keyword evidence="2" id="KW-1185">Reference proteome</keyword>
<protein>
    <submittedName>
        <fullName evidence="1">Uncharacterized protein</fullName>
    </submittedName>
</protein>